<dbReference type="Pfam" id="PF13649">
    <property type="entry name" value="Methyltransf_25"/>
    <property type="match status" value="1"/>
</dbReference>
<name>A0ABV0B1V7_9ACTN</name>
<dbReference type="InterPro" id="IPR041698">
    <property type="entry name" value="Methyltransf_25"/>
</dbReference>
<organism evidence="2 3">
    <name type="scientific">Microbispora maris</name>
    <dbReference type="NCBI Taxonomy" id="3144104"/>
    <lineage>
        <taxon>Bacteria</taxon>
        <taxon>Bacillati</taxon>
        <taxon>Actinomycetota</taxon>
        <taxon>Actinomycetes</taxon>
        <taxon>Streptosporangiales</taxon>
        <taxon>Streptosporangiaceae</taxon>
        <taxon>Microbispora</taxon>
    </lineage>
</organism>
<proteinExistence type="predicted"/>
<feature type="domain" description="Methyltransferase" evidence="1">
    <location>
        <begin position="353"/>
        <end position="444"/>
    </location>
</feature>
<dbReference type="PANTHER" id="PTHR43591">
    <property type="entry name" value="METHYLTRANSFERASE"/>
    <property type="match status" value="1"/>
</dbReference>
<dbReference type="EC" id="2.1.1.-" evidence="2"/>
<dbReference type="SUPFAM" id="SSF53335">
    <property type="entry name" value="S-adenosyl-L-methionine-dependent methyltransferases"/>
    <property type="match status" value="1"/>
</dbReference>
<dbReference type="PANTHER" id="PTHR43591:SF24">
    <property type="entry name" value="2-METHOXY-6-POLYPRENYL-1,4-BENZOQUINOL METHYLASE, MITOCHONDRIAL"/>
    <property type="match status" value="1"/>
</dbReference>
<evidence type="ECO:0000313" key="3">
    <source>
        <dbReference type="Proteomes" id="UP001447516"/>
    </source>
</evidence>
<protein>
    <submittedName>
        <fullName evidence="2">Class I SAM-dependent methyltransferase</fullName>
        <ecNumber evidence="2">2.1.1.-</ecNumber>
    </submittedName>
</protein>
<dbReference type="Proteomes" id="UP001447516">
    <property type="component" value="Unassembled WGS sequence"/>
</dbReference>
<dbReference type="GO" id="GO:0032259">
    <property type="term" value="P:methylation"/>
    <property type="evidence" value="ECO:0007669"/>
    <property type="project" value="UniProtKB-KW"/>
</dbReference>
<evidence type="ECO:0000259" key="1">
    <source>
        <dbReference type="Pfam" id="PF13649"/>
    </source>
</evidence>
<keyword evidence="2" id="KW-0489">Methyltransferase</keyword>
<dbReference type="Gene3D" id="3.40.50.150">
    <property type="entry name" value="Vaccinia Virus protein VP39"/>
    <property type="match status" value="1"/>
</dbReference>
<keyword evidence="3" id="KW-1185">Reference proteome</keyword>
<dbReference type="RefSeq" id="WP_346229814.1">
    <property type="nucleotide sequence ID" value="NZ_JBDJAW010000040.1"/>
</dbReference>
<accession>A0ABV0B1V7</accession>
<dbReference type="EMBL" id="JBDJAW010000040">
    <property type="protein sequence ID" value="MEN3539940.1"/>
    <property type="molecule type" value="Genomic_DNA"/>
</dbReference>
<keyword evidence="2" id="KW-0808">Transferase</keyword>
<dbReference type="CDD" id="cd02440">
    <property type="entry name" value="AdoMet_MTases"/>
    <property type="match status" value="1"/>
</dbReference>
<dbReference type="GO" id="GO:0008168">
    <property type="term" value="F:methyltransferase activity"/>
    <property type="evidence" value="ECO:0007669"/>
    <property type="project" value="UniProtKB-KW"/>
</dbReference>
<sequence>MTVSTIQPPVTELIGAFAAAPPDRIGQEYLRLAEAVWNGGTPPRDVALAAVPALVALLDEPGDRRKAYVAVLLGLLAESEYPEYGELQAAVGQGLDRCLDLLRRTPADRPLSYALRYLVAHFPADRDRVLAAAEGLDIGSDDLARLDRALQRLDPDAPVLGRVFPSPSVWTLDEAEREFDQAWIAALTPEQVRHNWDCDTRTVLGHAGAKAYWAAGNGAPERTDPGPAPSRDAVRAPAVDLGAEVFRPHAAAFRCPRCGGGLEFETGAARCGGCGTVHPLAGGVLDLTAPEEGKDTEDFLRRLSEIPTMGLFYEALARPAFLRISGSNWGGEVSRAAEDAYIASHVRPVEGPVLDLGAGAGSWTAVLAEAVGPERVIALDVNPAMLALLHSRLPKVASVLAGADDLPFDDASLGAVMCWNALQAFPDDAPAAIAEVGRCLRPGGTFTIMTFRMSEDPVARYFQRCHHLPQHTEGLRLFDVAELRRWLSAAGLVVREEWSPGTFVFLTAEKAGGPA</sequence>
<comment type="caution">
    <text evidence="2">The sequence shown here is derived from an EMBL/GenBank/DDBJ whole genome shotgun (WGS) entry which is preliminary data.</text>
</comment>
<evidence type="ECO:0000313" key="2">
    <source>
        <dbReference type="EMBL" id="MEN3539940.1"/>
    </source>
</evidence>
<dbReference type="InterPro" id="IPR029063">
    <property type="entry name" value="SAM-dependent_MTases_sf"/>
</dbReference>
<gene>
    <name evidence="2" type="ORF">AAH991_32855</name>
</gene>
<reference evidence="2 3" key="1">
    <citation type="submission" date="2024-05" db="EMBL/GenBank/DDBJ databases">
        <title>Microbispora sp.ZYX-F-249.</title>
        <authorList>
            <person name="Xie H."/>
        </authorList>
    </citation>
    <scope>NUCLEOTIDE SEQUENCE [LARGE SCALE GENOMIC DNA]</scope>
    <source>
        <strain evidence="2 3">ZYX-F-249</strain>
    </source>
</reference>